<keyword evidence="2" id="KW-1185">Reference proteome</keyword>
<feature type="region of interest" description="Disordered" evidence="1">
    <location>
        <begin position="1"/>
        <end position="73"/>
    </location>
</feature>
<protein>
    <submittedName>
        <fullName evidence="3">LID domain-containing protein</fullName>
    </submittedName>
</protein>
<evidence type="ECO:0000313" key="3">
    <source>
        <dbReference type="WBParaSite" id="Pan_g9047.t1"/>
    </source>
</evidence>
<dbReference type="WBParaSite" id="Pan_g9047.t1">
    <property type="protein sequence ID" value="Pan_g9047.t1"/>
    <property type="gene ID" value="Pan_g9047"/>
</dbReference>
<dbReference type="Proteomes" id="UP000492821">
    <property type="component" value="Unassembled WGS sequence"/>
</dbReference>
<feature type="compositionally biased region" description="Low complexity" evidence="1">
    <location>
        <begin position="28"/>
        <end position="41"/>
    </location>
</feature>
<dbReference type="AlphaFoldDB" id="A0A7E4W8X0"/>
<reference evidence="2" key="1">
    <citation type="journal article" date="2013" name="Genetics">
        <title>The draft genome and transcriptome of Panagrellus redivivus are shaped by the harsh demands of a free-living lifestyle.</title>
        <authorList>
            <person name="Srinivasan J."/>
            <person name="Dillman A.R."/>
            <person name="Macchietto M.G."/>
            <person name="Heikkinen L."/>
            <person name="Lakso M."/>
            <person name="Fracchia K.M."/>
            <person name="Antoshechkin I."/>
            <person name="Mortazavi A."/>
            <person name="Wong G."/>
            <person name="Sternberg P.W."/>
        </authorList>
    </citation>
    <scope>NUCLEOTIDE SEQUENCE [LARGE SCALE GENOMIC DNA]</scope>
    <source>
        <strain evidence="2">MT8872</strain>
    </source>
</reference>
<evidence type="ECO:0000313" key="2">
    <source>
        <dbReference type="Proteomes" id="UP000492821"/>
    </source>
</evidence>
<reference evidence="3" key="2">
    <citation type="submission" date="2020-10" db="UniProtKB">
        <authorList>
            <consortium name="WormBaseParasite"/>
        </authorList>
    </citation>
    <scope>IDENTIFICATION</scope>
</reference>
<evidence type="ECO:0000256" key="1">
    <source>
        <dbReference type="SAM" id="MobiDB-lite"/>
    </source>
</evidence>
<name>A0A7E4W8X0_PANRE</name>
<organism evidence="2 3">
    <name type="scientific">Panagrellus redivivus</name>
    <name type="common">Microworm</name>
    <dbReference type="NCBI Taxonomy" id="6233"/>
    <lineage>
        <taxon>Eukaryota</taxon>
        <taxon>Metazoa</taxon>
        <taxon>Ecdysozoa</taxon>
        <taxon>Nematoda</taxon>
        <taxon>Chromadorea</taxon>
        <taxon>Rhabditida</taxon>
        <taxon>Tylenchina</taxon>
        <taxon>Panagrolaimomorpha</taxon>
        <taxon>Panagrolaimoidea</taxon>
        <taxon>Panagrolaimidae</taxon>
        <taxon>Panagrellus</taxon>
    </lineage>
</organism>
<proteinExistence type="predicted"/>
<accession>A0A7E4W8X0</accession>
<sequence>MFQTAGYPAPPPGGPNGHYPGPPGVGGNPNANANAAMMMRGNGAGGPPQGMGPPHSQGQGGFNPNMPSSSRAK</sequence>